<dbReference type="EMBL" id="KR560069">
    <property type="protein sequence ID" value="AKO61725.1"/>
    <property type="molecule type" value="Genomic_DNA"/>
</dbReference>
<dbReference type="KEGG" id="vg:65066826"/>
<reference evidence="1 2" key="1">
    <citation type="submission" date="2015-05" db="EMBL/GenBank/DDBJ databases">
        <authorList>
            <person name="Liu X."/>
            <person name="Tong Y."/>
            <person name="Huang Y."/>
            <person name="Fan H."/>
            <person name="An X."/>
            <person name="Mi Z."/>
            <person name="Zhang Z."/>
        </authorList>
    </citation>
    <scope>NUCLEOTIDE SEQUENCE [LARGE SCALE GENOMIC DNA]</scope>
</reference>
<name>A0A0H4IPP0_9CAUD</name>
<dbReference type="Proteomes" id="UP000224291">
    <property type="component" value="Segment"/>
</dbReference>
<accession>A0A0H4IPP0</accession>
<organism evidence="1 2">
    <name type="scientific">Stenotrophomonas phage IME-SM1</name>
    <dbReference type="NCBI Taxonomy" id="1654717"/>
    <lineage>
        <taxon>Viruses</taxon>
        <taxon>Duplodnaviria</taxon>
        <taxon>Heunggongvirae</taxon>
        <taxon>Uroviricota</taxon>
        <taxon>Caudoviricetes</taxon>
        <taxon>Menderavirus</taxon>
        <taxon>Menderavirus IMESM1</taxon>
    </lineage>
</organism>
<sequence>MATVAETKAAILSSLAGGSNWIKGANARDINDLPCPPLSGEAVKWDIYGALLVATKDEPNYTLRNDTYFALRDAIPADYKNRDIESYNDDATWAQLSAILS</sequence>
<dbReference type="GeneID" id="65066826"/>
<keyword evidence="2" id="KW-1185">Reference proteome</keyword>
<proteinExistence type="predicted"/>
<evidence type="ECO:0000313" key="2">
    <source>
        <dbReference type="Proteomes" id="UP000224291"/>
    </source>
</evidence>
<dbReference type="RefSeq" id="YP_010077918.1">
    <property type="nucleotide sequence ID" value="NC_054952.1"/>
</dbReference>
<evidence type="ECO:0000313" key="1">
    <source>
        <dbReference type="EMBL" id="AKO61725.1"/>
    </source>
</evidence>
<protein>
    <submittedName>
        <fullName evidence="1">Uncharacterized protein</fullName>
    </submittedName>
</protein>